<protein>
    <submittedName>
        <fullName evidence="1">Uncharacterized protein</fullName>
    </submittedName>
</protein>
<evidence type="ECO:0000313" key="2">
    <source>
        <dbReference type="Proteomes" id="UP001472866"/>
    </source>
</evidence>
<proteinExistence type="predicted"/>
<sequence length="305" mass="33792">MGREDNVVAGESLPATVPDETAIAVPCHLYPAEDVVEDRKHRGAFALHDSSANGKAEEAPTKAQVSLAESAVVEADAKAKVAVAKARVADAEASARLRVADAEARVAEAQAATKVRMATAESLEADLKIVKLRKELEVLTGVPPDGADEEQRSGTVLLEDVDFNEKKNFWPRFSRFQEDGSKEKKTSFEVPWQNVALYTDTKHMLTPSGDLRRQGFFPEDSIIIIMGVGACARRRQLKARVTGKWKRREDVPKWAEGMANYEQHAPRLFEIEYMASRKMDWVVFEEETIVGVQMPCGTGKRILLL</sequence>
<dbReference type="EMBL" id="CP151501">
    <property type="protein sequence ID" value="WZN59099.1"/>
    <property type="molecule type" value="Genomic_DNA"/>
</dbReference>
<keyword evidence="2" id="KW-1185">Reference proteome</keyword>
<gene>
    <name evidence="1" type="ORF">HKI87_01g06240</name>
</gene>
<organism evidence="1 2">
    <name type="scientific">Chloropicon roscoffensis</name>
    <dbReference type="NCBI Taxonomy" id="1461544"/>
    <lineage>
        <taxon>Eukaryota</taxon>
        <taxon>Viridiplantae</taxon>
        <taxon>Chlorophyta</taxon>
        <taxon>Chloropicophyceae</taxon>
        <taxon>Chloropicales</taxon>
        <taxon>Chloropicaceae</taxon>
        <taxon>Chloropicon</taxon>
    </lineage>
</organism>
<dbReference type="Proteomes" id="UP001472866">
    <property type="component" value="Chromosome 01"/>
</dbReference>
<accession>A0AAX4NYV9</accession>
<dbReference type="AlphaFoldDB" id="A0AAX4NYV9"/>
<name>A0AAX4NYV9_9CHLO</name>
<reference evidence="1 2" key="1">
    <citation type="submission" date="2024-03" db="EMBL/GenBank/DDBJ databases">
        <title>Complete genome sequence of the green alga Chloropicon roscoffensis RCC1871.</title>
        <authorList>
            <person name="Lemieux C."/>
            <person name="Pombert J.-F."/>
            <person name="Otis C."/>
            <person name="Turmel M."/>
        </authorList>
    </citation>
    <scope>NUCLEOTIDE SEQUENCE [LARGE SCALE GENOMIC DNA]</scope>
    <source>
        <strain evidence="1 2">RCC1871</strain>
    </source>
</reference>
<evidence type="ECO:0000313" key="1">
    <source>
        <dbReference type="EMBL" id="WZN59099.1"/>
    </source>
</evidence>